<name>Q8DK57_THEVB</name>
<feature type="transmembrane region" description="Helical" evidence="2">
    <location>
        <begin position="12"/>
        <end position="30"/>
    </location>
</feature>
<evidence type="ECO:0000313" key="4">
    <source>
        <dbReference type="Proteomes" id="UP000000440"/>
    </source>
</evidence>
<gene>
    <name evidence="3" type="ordered locus">tsr1012</name>
</gene>
<sequence length="92" mass="10073">MENRGNGFGWGFLVGAFFGGITGSLVTLLLKERVAAAATDNRPRIKDQRSTPLQGNDDPVMEAMRLELEAKIAQINEAVDDLQSRLSNEDQP</sequence>
<dbReference type="AlphaFoldDB" id="Q8DK57"/>
<reference evidence="3 4" key="1">
    <citation type="journal article" date="2002" name="DNA Res.">
        <title>Complete genome structure of the thermophilic cyanobacterium Thermosynechococcus elongatus BP-1.</title>
        <authorList>
            <person name="Nakamura Y."/>
            <person name="Kaneko T."/>
            <person name="Sato S."/>
            <person name="Ikeuchi M."/>
            <person name="Katoh H."/>
            <person name="Sasamoto S."/>
            <person name="Watanabe A."/>
            <person name="Iriguchi M."/>
            <person name="Kawashima K."/>
            <person name="Kimura T."/>
            <person name="Kishida Y."/>
            <person name="Kiyokawa C."/>
            <person name="Kohara M."/>
            <person name="Matsumoto M."/>
            <person name="Matsuno A."/>
            <person name="Nakazaki N."/>
            <person name="Shimpo S."/>
            <person name="Sugimoto M."/>
            <person name="Takeuchi C."/>
            <person name="Yamada M."/>
            <person name="Tabata S."/>
        </authorList>
    </citation>
    <scope>NUCLEOTIDE SEQUENCE [LARGE SCALE GENOMIC DNA]</scope>
    <source>
        <strain evidence="4">IAM M-273 / NIES-2133 / BP-1</strain>
    </source>
</reference>
<protein>
    <submittedName>
        <fullName evidence="3">Tsr1012 protein</fullName>
    </submittedName>
</protein>
<keyword evidence="2" id="KW-1133">Transmembrane helix</keyword>
<keyword evidence="2" id="KW-0812">Transmembrane</keyword>
<dbReference type="Proteomes" id="UP000000440">
    <property type="component" value="Chromosome"/>
</dbReference>
<feature type="region of interest" description="Disordered" evidence="1">
    <location>
        <begin position="39"/>
        <end position="59"/>
    </location>
</feature>
<keyword evidence="2" id="KW-0472">Membrane</keyword>
<accession>Q8DK57</accession>
<keyword evidence="4" id="KW-1185">Reference proteome</keyword>
<dbReference type="EMBL" id="BA000039">
    <property type="protein sequence ID" value="BAC08564.1"/>
    <property type="molecule type" value="Genomic_DNA"/>
</dbReference>
<evidence type="ECO:0000256" key="2">
    <source>
        <dbReference type="SAM" id="Phobius"/>
    </source>
</evidence>
<organism evidence="3 4">
    <name type="scientific">Thermosynechococcus vestitus (strain NIES-2133 / IAM M-273 / BP-1)</name>
    <dbReference type="NCBI Taxonomy" id="197221"/>
    <lineage>
        <taxon>Bacteria</taxon>
        <taxon>Bacillati</taxon>
        <taxon>Cyanobacteriota</taxon>
        <taxon>Cyanophyceae</taxon>
        <taxon>Acaryochloridales</taxon>
        <taxon>Thermosynechococcaceae</taxon>
        <taxon>Thermosynechococcus</taxon>
    </lineage>
</organism>
<dbReference type="KEGG" id="tel:tsr1012"/>
<dbReference type="RefSeq" id="WP_011056854.1">
    <property type="nucleotide sequence ID" value="NC_004113.1"/>
</dbReference>
<evidence type="ECO:0000256" key="1">
    <source>
        <dbReference type="SAM" id="MobiDB-lite"/>
    </source>
</evidence>
<dbReference type="EnsemblBacteria" id="BAC08564">
    <property type="protein sequence ID" value="BAC08564"/>
    <property type="gene ID" value="BAC08564"/>
</dbReference>
<evidence type="ECO:0000313" key="3">
    <source>
        <dbReference type="EMBL" id="BAC08564.1"/>
    </source>
</evidence>
<proteinExistence type="predicted"/>